<evidence type="ECO:0000313" key="8">
    <source>
        <dbReference type="Proteomes" id="UP000190774"/>
    </source>
</evidence>
<dbReference type="InterPro" id="IPR029753">
    <property type="entry name" value="D-isomer_DH_CS"/>
</dbReference>
<dbReference type="RefSeq" id="WP_078813514.1">
    <property type="nucleotide sequence ID" value="NZ_FUYE01000006.1"/>
</dbReference>
<proteinExistence type="inferred from homology"/>
<dbReference type="SUPFAM" id="SSF52283">
    <property type="entry name" value="Formate/glycerate dehydrogenase catalytic domain-like"/>
    <property type="match status" value="1"/>
</dbReference>
<dbReference type="InterPro" id="IPR050418">
    <property type="entry name" value="D-iso_2-hydroxyacid_DH_PdxB"/>
</dbReference>
<reference evidence="8" key="1">
    <citation type="submission" date="2017-02" db="EMBL/GenBank/DDBJ databases">
        <authorList>
            <person name="Varghese N."/>
            <person name="Submissions S."/>
        </authorList>
    </citation>
    <scope>NUCLEOTIDE SEQUENCE [LARGE SCALE GENOMIC DNA]</scope>
    <source>
        <strain evidence="8">ATCC 700200</strain>
    </source>
</reference>
<evidence type="ECO:0000256" key="2">
    <source>
        <dbReference type="ARBA" id="ARBA00023002"/>
    </source>
</evidence>
<dbReference type="PANTHER" id="PTHR43761">
    <property type="entry name" value="D-ISOMER SPECIFIC 2-HYDROXYACID DEHYDROGENASE FAMILY PROTEIN (AFU_ORTHOLOGUE AFUA_1G13630)"/>
    <property type="match status" value="1"/>
</dbReference>
<dbReference type="Pfam" id="PF02826">
    <property type="entry name" value="2-Hacid_dh_C"/>
    <property type="match status" value="1"/>
</dbReference>
<dbReference type="CDD" id="cd12162">
    <property type="entry name" value="2-Hacid_dh_4"/>
    <property type="match status" value="1"/>
</dbReference>
<evidence type="ECO:0000259" key="5">
    <source>
        <dbReference type="Pfam" id="PF00389"/>
    </source>
</evidence>
<organism evidence="7 8">
    <name type="scientific">Prosthecobacter debontii</name>
    <dbReference type="NCBI Taxonomy" id="48467"/>
    <lineage>
        <taxon>Bacteria</taxon>
        <taxon>Pseudomonadati</taxon>
        <taxon>Verrucomicrobiota</taxon>
        <taxon>Verrucomicrobiia</taxon>
        <taxon>Verrucomicrobiales</taxon>
        <taxon>Verrucomicrobiaceae</taxon>
        <taxon>Prosthecobacter</taxon>
    </lineage>
</organism>
<dbReference type="InterPro" id="IPR036291">
    <property type="entry name" value="NAD(P)-bd_dom_sf"/>
</dbReference>
<dbReference type="Proteomes" id="UP000190774">
    <property type="component" value="Unassembled WGS sequence"/>
</dbReference>
<dbReference type="FunFam" id="3.40.50.720:FF:000203">
    <property type="entry name" value="D-3-phosphoglycerate dehydrogenase (SerA)"/>
    <property type="match status" value="1"/>
</dbReference>
<comment type="similarity">
    <text evidence="1 4">Belongs to the D-isomer specific 2-hydroxyacid dehydrogenase family.</text>
</comment>
<keyword evidence="2 4" id="KW-0560">Oxidoreductase</keyword>
<feature type="domain" description="D-isomer specific 2-hydroxyacid dehydrogenase NAD-binding" evidence="6">
    <location>
        <begin position="107"/>
        <end position="286"/>
    </location>
</feature>
<sequence length="317" mass="33704">MKIVLLDAYTANPGDVSWEPLQAIAPCEFHDRTPLEETVARCAGAEAVITNKAPLTREIIMALPDLKYIGVTATGYNIVDVAAAKERSITVTNVPGYSSPAVSQLVFALLLELTNKVGYHAQTVADGRWQACPDFSYWDGSIMELSGRTLGIIGYGDIGSAVGRIATAFGMKVLASKREWKTPAPEGITPASIDEVFAHSDAISLHCPLTDATKFLVCERTLRLMKPSAYLINTGRGPLIDEAALAQALNEGRIAGAGLDVLSVEPPKDGNPLIGAKNCLITPHIGWASRDARIRLIAATAANLQAFLDGKPVNVVG</sequence>
<evidence type="ECO:0000256" key="3">
    <source>
        <dbReference type="ARBA" id="ARBA00023027"/>
    </source>
</evidence>
<evidence type="ECO:0000259" key="6">
    <source>
        <dbReference type="Pfam" id="PF02826"/>
    </source>
</evidence>
<dbReference type="PANTHER" id="PTHR43761:SF1">
    <property type="entry name" value="D-ISOMER SPECIFIC 2-HYDROXYACID DEHYDROGENASE CATALYTIC DOMAIN-CONTAINING PROTEIN-RELATED"/>
    <property type="match status" value="1"/>
</dbReference>
<dbReference type="Pfam" id="PF00389">
    <property type="entry name" value="2-Hacid_dh"/>
    <property type="match status" value="1"/>
</dbReference>
<dbReference type="GO" id="GO:0016616">
    <property type="term" value="F:oxidoreductase activity, acting on the CH-OH group of donors, NAD or NADP as acceptor"/>
    <property type="evidence" value="ECO:0007669"/>
    <property type="project" value="InterPro"/>
</dbReference>
<dbReference type="AlphaFoldDB" id="A0A1T4Y1T5"/>
<gene>
    <name evidence="7" type="ORF">SAMN02745166_02315</name>
</gene>
<accession>A0A1T4Y1T5</accession>
<protein>
    <submittedName>
        <fullName evidence="7">Glycerate dehydrogenase</fullName>
    </submittedName>
</protein>
<dbReference type="PROSITE" id="PS00671">
    <property type="entry name" value="D_2_HYDROXYACID_DH_3"/>
    <property type="match status" value="1"/>
</dbReference>
<feature type="domain" description="D-isomer specific 2-hydroxyacid dehydrogenase catalytic" evidence="5">
    <location>
        <begin position="16"/>
        <end position="313"/>
    </location>
</feature>
<evidence type="ECO:0000256" key="4">
    <source>
        <dbReference type="RuleBase" id="RU003719"/>
    </source>
</evidence>
<keyword evidence="8" id="KW-1185">Reference proteome</keyword>
<evidence type="ECO:0000313" key="7">
    <source>
        <dbReference type="EMBL" id="SKA95245.1"/>
    </source>
</evidence>
<dbReference type="GO" id="GO:0051287">
    <property type="term" value="F:NAD binding"/>
    <property type="evidence" value="ECO:0007669"/>
    <property type="project" value="InterPro"/>
</dbReference>
<evidence type="ECO:0000256" key="1">
    <source>
        <dbReference type="ARBA" id="ARBA00005854"/>
    </source>
</evidence>
<dbReference type="EMBL" id="FUYE01000006">
    <property type="protein sequence ID" value="SKA95245.1"/>
    <property type="molecule type" value="Genomic_DNA"/>
</dbReference>
<dbReference type="Gene3D" id="3.40.50.720">
    <property type="entry name" value="NAD(P)-binding Rossmann-like Domain"/>
    <property type="match status" value="2"/>
</dbReference>
<keyword evidence="3" id="KW-0520">NAD</keyword>
<dbReference type="InterPro" id="IPR006140">
    <property type="entry name" value="D-isomer_DH_NAD-bd"/>
</dbReference>
<dbReference type="STRING" id="48467.SAMN02745166_02315"/>
<dbReference type="InterPro" id="IPR006139">
    <property type="entry name" value="D-isomer_2_OHA_DH_cat_dom"/>
</dbReference>
<dbReference type="OrthoDB" id="9805416at2"/>
<name>A0A1T4Y1T5_9BACT</name>
<dbReference type="SUPFAM" id="SSF51735">
    <property type="entry name" value="NAD(P)-binding Rossmann-fold domains"/>
    <property type="match status" value="1"/>
</dbReference>